<dbReference type="GO" id="GO:0005200">
    <property type="term" value="F:structural constituent of cytoskeleton"/>
    <property type="evidence" value="ECO:0007669"/>
    <property type="project" value="InterPro"/>
</dbReference>
<keyword evidence="8" id="KW-1185">Reference proteome</keyword>
<accession>U6LXM9</accession>
<sequence length="301" mass="33140">MYAQSAGVTMRQLFVTSCLKGLNPDTHNSAGVLHCCRASTRECGGSVLSAAVGAEPCSEKLRLQLASVGERFAGFKSSIAEDTRRRRLLEAERYRQIHQAVQAIETGVAAETRRRGEASKVLERAAGKMAAEMLERLQAKIGKHIGHLTREAAELMARCKAIRAAFETEVHSRNAREEAAADKLEELAKNLDFKIESEIAARHQQVSSIKKEIDMLLRKTVAFLFAAYPHCGMRLRGDEPREQFHSFVKEELEEVRVGLATAARAREEADDEILQAIHEYTNALQRGLQSIGGLTSGAAVA</sequence>
<protein>
    <recommendedName>
        <fullName evidence="9">SF-assemblin</fullName>
    </recommendedName>
</protein>
<dbReference type="VEuPathDB" id="ToxoDB:EBH_0062690"/>
<comment type="subcellular location">
    <subcellularLocation>
        <location evidence="1">Cytoplasm</location>
        <location evidence="1">Cytoskeleton</location>
    </subcellularLocation>
</comment>
<evidence type="ECO:0000256" key="1">
    <source>
        <dbReference type="ARBA" id="ARBA00004245"/>
    </source>
</evidence>
<dbReference type="PANTHER" id="PTHR40412:SF1">
    <property type="entry name" value="SF-ASSEMBLIN"/>
    <property type="match status" value="1"/>
</dbReference>
<gene>
    <name evidence="7" type="ORF">EBH_0062690</name>
</gene>
<dbReference type="PANTHER" id="PTHR40412">
    <property type="entry name" value="SF-ASSEMBLIN"/>
    <property type="match status" value="1"/>
</dbReference>
<dbReference type="AlphaFoldDB" id="U6LXM9"/>
<proteinExistence type="inferred from homology"/>
<evidence type="ECO:0000256" key="2">
    <source>
        <dbReference type="ARBA" id="ARBA00005678"/>
    </source>
</evidence>
<reference evidence="7" key="1">
    <citation type="submission" date="2013-10" db="EMBL/GenBank/DDBJ databases">
        <title>Genomic analysis of the causative agents of coccidiosis in chickens.</title>
        <authorList>
            <person name="Reid A.J."/>
            <person name="Blake D."/>
            <person name="Billington K."/>
            <person name="Browne H."/>
            <person name="Dunn M."/>
            <person name="Hung S."/>
            <person name="Kawahara F."/>
            <person name="Miranda-Saavedra D."/>
            <person name="Mourier T."/>
            <person name="Nagra H."/>
            <person name="Otto T.D."/>
            <person name="Rawlings N."/>
            <person name="Sanchez A."/>
            <person name="Sanders M."/>
            <person name="Subramaniam C."/>
            <person name="Tay Y."/>
            <person name="Dear P."/>
            <person name="Doerig C."/>
            <person name="Gruber A."/>
            <person name="Parkinson J."/>
            <person name="Shirley M."/>
            <person name="Wan K.L."/>
            <person name="Berriman M."/>
            <person name="Tomley F."/>
            <person name="Pain A."/>
        </authorList>
    </citation>
    <scope>NUCLEOTIDE SEQUENCE [LARGE SCALE GENOMIC DNA]</scope>
    <source>
        <strain evidence="7">Houghton</strain>
    </source>
</reference>
<keyword evidence="3" id="KW-0963">Cytoplasm</keyword>
<evidence type="ECO:0000256" key="3">
    <source>
        <dbReference type="ARBA" id="ARBA00022490"/>
    </source>
</evidence>
<evidence type="ECO:0000313" key="8">
    <source>
        <dbReference type="Proteomes" id="UP000030750"/>
    </source>
</evidence>
<name>U6LXM9_9EIME</name>
<dbReference type="Proteomes" id="UP000030750">
    <property type="component" value="Unassembled WGS sequence"/>
</dbReference>
<dbReference type="InterPro" id="IPR008374">
    <property type="entry name" value="SF_assemblin/giardin_b"/>
</dbReference>
<evidence type="ECO:0000256" key="6">
    <source>
        <dbReference type="ARBA" id="ARBA00023212"/>
    </source>
</evidence>
<keyword evidence="5" id="KW-0175">Coiled coil</keyword>
<evidence type="ECO:0000313" key="7">
    <source>
        <dbReference type="EMBL" id="CDJ54003.1"/>
    </source>
</evidence>
<evidence type="ECO:0000256" key="4">
    <source>
        <dbReference type="ARBA" id="ARBA00022701"/>
    </source>
</evidence>
<organism evidence="7 8">
    <name type="scientific">Eimeria brunetti</name>
    <dbReference type="NCBI Taxonomy" id="51314"/>
    <lineage>
        <taxon>Eukaryota</taxon>
        <taxon>Sar</taxon>
        <taxon>Alveolata</taxon>
        <taxon>Apicomplexa</taxon>
        <taxon>Conoidasida</taxon>
        <taxon>Coccidia</taxon>
        <taxon>Eucoccidiorida</taxon>
        <taxon>Eimeriorina</taxon>
        <taxon>Eimeriidae</taxon>
        <taxon>Eimeria</taxon>
    </lineage>
</organism>
<evidence type="ECO:0000256" key="5">
    <source>
        <dbReference type="ARBA" id="ARBA00023054"/>
    </source>
</evidence>
<dbReference type="GO" id="GO:0005874">
    <property type="term" value="C:microtubule"/>
    <property type="evidence" value="ECO:0007669"/>
    <property type="project" value="UniProtKB-KW"/>
</dbReference>
<keyword evidence="4" id="KW-0493">Microtubule</keyword>
<reference evidence="7" key="2">
    <citation type="submission" date="2013-10" db="EMBL/GenBank/DDBJ databases">
        <authorList>
            <person name="Aslett M."/>
        </authorList>
    </citation>
    <scope>NUCLEOTIDE SEQUENCE [LARGE SCALE GENOMIC DNA]</scope>
    <source>
        <strain evidence="7">Houghton</strain>
    </source>
</reference>
<dbReference type="Pfam" id="PF06705">
    <property type="entry name" value="SF-assemblin"/>
    <property type="match status" value="2"/>
</dbReference>
<dbReference type="PRINTS" id="PR01799">
    <property type="entry name" value="SFASSEMBLIN"/>
</dbReference>
<comment type="similarity">
    <text evidence="2">Belongs to the SF-assemblin family.</text>
</comment>
<keyword evidence="6" id="KW-0206">Cytoskeleton</keyword>
<dbReference type="EMBL" id="HG713470">
    <property type="protein sequence ID" value="CDJ54003.1"/>
    <property type="molecule type" value="Genomic_DNA"/>
</dbReference>
<dbReference type="OrthoDB" id="436841at2759"/>
<evidence type="ECO:0008006" key="9">
    <source>
        <dbReference type="Google" id="ProtNLM"/>
    </source>
</evidence>